<keyword evidence="3" id="KW-1185">Reference proteome</keyword>
<protein>
    <submittedName>
        <fullName evidence="2">Uncharacterized protein</fullName>
    </submittedName>
</protein>
<proteinExistence type="predicted"/>
<gene>
    <name evidence="2" type="ORF">Cgig2_017910</name>
</gene>
<feature type="compositionally biased region" description="Basic and acidic residues" evidence="1">
    <location>
        <begin position="174"/>
        <end position="191"/>
    </location>
</feature>
<feature type="compositionally biased region" description="Low complexity" evidence="1">
    <location>
        <begin position="53"/>
        <end position="67"/>
    </location>
</feature>
<evidence type="ECO:0000313" key="3">
    <source>
        <dbReference type="Proteomes" id="UP001153076"/>
    </source>
</evidence>
<dbReference type="AlphaFoldDB" id="A0A9Q1K6J3"/>
<evidence type="ECO:0000313" key="2">
    <source>
        <dbReference type="EMBL" id="KAJ8437557.1"/>
    </source>
</evidence>
<organism evidence="2 3">
    <name type="scientific">Carnegiea gigantea</name>
    <dbReference type="NCBI Taxonomy" id="171969"/>
    <lineage>
        <taxon>Eukaryota</taxon>
        <taxon>Viridiplantae</taxon>
        <taxon>Streptophyta</taxon>
        <taxon>Embryophyta</taxon>
        <taxon>Tracheophyta</taxon>
        <taxon>Spermatophyta</taxon>
        <taxon>Magnoliopsida</taxon>
        <taxon>eudicotyledons</taxon>
        <taxon>Gunneridae</taxon>
        <taxon>Pentapetalae</taxon>
        <taxon>Caryophyllales</taxon>
        <taxon>Cactineae</taxon>
        <taxon>Cactaceae</taxon>
        <taxon>Cactoideae</taxon>
        <taxon>Echinocereeae</taxon>
        <taxon>Carnegiea</taxon>
    </lineage>
</organism>
<name>A0A9Q1K6J3_9CARY</name>
<dbReference type="Proteomes" id="UP001153076">
    <property type="component" value="Unassembled WGS sequence"/>
</dbReference>
<feature type="region of interest" description="Disordered" evidence="1">
    <location>
        <begin position="174"/>
        <end position="279"/>
    </location>
</feature>
<feature type="compositionally biased region" description="Acidic residues" evidence="1">
    <location>
        <begin position="36"/>
        <end position="50"/>
    </location>
</feature>
<feature type="compositionally biased region" description="Polar residues" evidence="1">
    <location>
        <begin position="248"/>
        <end position="262"/>
    </location>
</feature>
<dbReference type="OrthoDB" id="10261556at2759"/>
<dbReference type="EMBL" id="JAKOGI010000292">
    <property type="protein sequence ID" value="KAJ8437557.1"/>
    <property type="molecule type" value="Genomic_DNA"/>
</dbReference>
<feature type="compositionally biased region" description="Polar residues" evidence="1">
    <location>
        <begin position="212"/>
        <end position="225"/>
    </location>
</feature>
<feature type="region of interest" description="Disordered" evidence="1">
    <location>
        <begin position="32"/>
        <end position="67"/>
    </location>
</feature>
<sequence>MCTALDVDGDYLSFCSSSNNDDGQRFSEFWNRNDDDSCGSEDISDSDEDGEVLKSLSSSNFSSKSRLSQKLDILERAEEKYYKNKGSEKESRKTDKNTISDLLRESSKQRLSTALKDTQQRLGSLKFDFEAAVSSLENECFKKFGKTGKSFYISQVASTVRWLSTASLTDITDRLQPKTPCSEDPKAKDDSPSSTTPLSDSSTKAMKDLYESASSNPPSNAQDSDIGTKKIVLPPIPSFSEFMRSSKAKGSQTAHHSSPSKQHSLDRVSKTGDKKLRLQ</sequence>
<reference evidence="2" key="1">
    <citation type="submission" date="2022-04" db="EMBL/GenBank/DDBJ databases">
        <title>Carnegiea gigantea Genome sequencing and assembly v2.</title>
        <authorList>
            <person name="Copetti D."/>
            <person name="Sanderson M.J."/>
            <person name="Burquez A."/>
            <person name="Wojciechowski M.F."/>
        </authorList>
    </citation>
    <scope>NUCLEOTIDE SEQUENCE</scope>
    <source>
        <strain evidence="2">SGP5-SGP5p</strain>
        <tissue evidence="2">Aerial part</tissue>
    </source>
</reference>
<accession>A0A9Q1K6J3</accession>
<evidence type="ECO:0000256" key="1">
    <source>
        <dbReference type="SAM" id="MobiDB-lite"/>
    </source>
</evidence>
<comment type="caution">
    <text evidence="2">The sequence shown here is derived from an EMBL/GenBank/DDBJ whole genome shotgun (WGS) entry which is preliminary data.</text>
</comment>
<feature type="compositionally biased region" description="Low complexity" evidence="1">
    <location>
        <begin position="192"/>
        <end position="203"/>
    </location>
</feature>
<feature type="compositionally biased region" description="Basic and acidic residues" evidence="1">
    <location>
        <begin position="263"/>
        <end position="279"/>
    </location>
</feature>